<evidence type="ECO:0000313" key="8">
    <source>
        <dbReference type="EMBL" id="EPB87569.1"/>
    </source>
</evidence>
<evidence type="ECO:0000259" key="6">
    <source>
        <dbReference type="Pfam" id="PF16206"/>
    </source>
</evidence>
<gene>
    <name evidence="8" type="ORF">HMPREF1544_05660</name>
</gene>
<accession>S2JCN8</accession>
<dbReference type="SUPFAM" id="SSF48371">
    <property type="entry name" value="ARM repeat"/>
    <property type="match status" value="2"/>
</dbReference>
<evidence type="ECO:0000259" key="7">
    <source>
        <dbReference type="Pfam" id="PF16213"/>
    </source>
</evidence>
<dbReference type="OMA" id="AWRLCLN"/>
<dbReference type="Pfam" id="PF16213">
    <property type="entry name" value="DCB"/>
    <property type="match status" value="1"/>
</dbReference>
<evidence type="ECO:0000256" key="1">
    <source>
        <dbReference type="ARBA" id="ARBA00008144"/>
    </source>
</evidence>
<dbReference type="FunCoup" id="S2JCN8">
    <property type="interactions" value="637"/>
</dbReference>
<dbReference type="InterPro" id="IPR032629">
    <property type="entry name" value="DCB_dom"/>
</dbReference>
<feature type="domain" description="Mon2 C-terminal" evidence="6">
    <location>
        <begin position="976"/>
        <end position="1026"/>
    </location>
</feature>
<feature type="domain" description="Mon2/Sec7/BIG1-like HUS" evidence="5">
    <location>
        <begin position="203"/>
        <end position="355"/>
    </location>
</feature>
<keyword evidence="2" id="KW-0813">Transport</keyword>
<dbReference type="Pfam" id="PF16206">
    <property type="entry name" value="Mon2_C"/>
    <property type="match status" value="3"/>
</dbReference>
<dbReference type="OrthoDB" id="294853at2759"/>
<feature type="region of interest" description="Disordered" evidence="4">
    <location>
        <begin position="400"/>
        <end position="421"/>
    </location>
</feature>
<protein>
    <recommendedName>
        <fullName evidence="10">Protein MON2 homolog</fullName>
    </recommendedName>
</protein>
<dbReference type="InParanoid" id="S2JCN8"/>
<feature type="region of interest" description="Disordered" evidence="4">
    <location>
        <begin position="927"/>
        <end position="954"/>
    </location>
</feature>
<feature type="domain" description="Mon2/Sec7/BIG1-like dimerisation and cyclophilin-binding" evidence="7">
    <location>
        <begin position="3"/>
        <end position="176"/>
    </location>
</feature>
<dbReference type="EMBL" id="KE123966">
    <property type="protein sequence ID" value="EPB87569.1"/>
    <property type="molecule type" value="Genomic_DNA"/>
</dbReference>
<evidence type="ECO:0000259" key="5">
    <source>
        <dbReference type="Pfam" id="PF12783"/>
    </source>
</evidence>
<feature type="compositionally biased region" description="Polar residues" evidence="4">
    <location>
        <begin position="676"/>
        <end position="691"/>
    </location>
</feature>
<dbReference type="Proteomes" id="UP000014254">
    <property type="component" value="Unassembled WGS sequence"/>
</dbReference>
<dbReference type="PANTHER" id="PTHR10663:SF333">
    <property type="entry name" value="PROTEIN MON2 HOMOLOG"/>
    <property type="match status" value="1"/>
</dbReference>
<dbReference type="InterPro" id="IPR032817">
    <property type="entry name" value="Mon2_C"/>
</dbReference>
<dbReference type="InterPro" id="IPR016024">
    <property type="entry name" value="ARM-type_fold"/>
</dbReference>
<evidence type="ECO:0000256" key="4">
    <source>
        <dbReference type="SAM" id="MobiDB-lite"/>
    </source>
</evidence>
<dbReference type="STRING" id="1220926.S2JCN8"/>
<dbReference type="GO" id="GO:0015031">
    <property type="term" value="P:protein transport"/>
    <property type="evidence" value="ECO:0007669"/>
    <property type="project" value="UniProtKB-KW"/>
</dbReference>
<proteinExistence type="inferred from homology"/>
<dbReference type="eggNOG" id="KOG1848">
    <property type="taxonomic scope" value="Eukaryota"/>
</dbReference>
<evidence type="ECO:0000256" key="2">
    <source>
        <dbReference type="ARBA" id="ARBA00022448"/>
    </source>
</evidence>
<dbReference type="PANTHER" id="PTHR10663">
    <property type="entry name" value="GUANYL-NUCLEOTIDE EXCHANGE FACTOR"/>
    <property type="match status" value="1"/>
</dbReference>
<feature type="domain" description="Mon2 C-terminal" evidence="6">
    <location>
        <begin position="1034"/>
        <end position="1195"/>
    </location>
</feature>
<dbReference type="InterPro" id="IPR032691">
    <property type="entry name" value="Mon2/Sec7/BIG1-like_HUS"/>
</dbReference>
<feature type="compositionally biased region" description="Low complexity" evidence="4">
    <location>
        <begin position="942"/>
        <end position="954"/>
    </location>
</feature>
<feature type="compositionally biased region" description="Low complexity" evidence="4">
    <location>
        <begin position="401"/>
        <end position="421"/>
    </location>
</feature>
<feature type="region of interest" description="Disordered" evidence="4">
    <location>
        <begin position="647"/>
        <end position="691"/>
    </location>
</feature>
<evidence type="ECO:0008006" key="10">
    <source>
        <dbReference type="Google" id="ProtNLM"/>
    </source>
</evidence>
<keyword evidence="9" id="KW-1185">Reference proteome</keyword>
<reference evidence="9" key="1">
    <citation type="submission" date="2013-05" db="EMBL/GenBank/DDBJ databases">
        <title>The Genome sequence of Mucor circinelloides f. circinelloides 1006PhL.</title>
        <authorList>
            <consortium name="The Broad Institute Genomics Platform"/>
            <person name="Cuomo C."/>
            <person name="Earl A."/>
            <person name="Findley K."/>
            <person name="Lee S.C."/>
            <person name="Walker B."/>
            <person name="Young S."/>
            <person name="Zeng Q."/>
            <person name="Gargeya S."/>
            <person name="Fitzgerald M."/>
            <person name="Haas B."/>
            <person name="Abouelleil A."/>
            <person name="Allen A.W."/>
            <person name="Alvarado L."/>
            <person name="Arachchi H.M."/>
            <person name="Berlin A.M."/>
            <person name="Chapman S.B."/>
            <person name="Gainer-Dewar J."/>
            <person name="Goldberg J."/>
            <person name="Griggs A."/>
            <person name="Gujja S."/>
            <person name="Hansen M."/>
            <person name="Howarth C."/>
            <person name="Imamovic A."/>
            <person name="Ireland A."/>
            <person name="Larimer J."/>
            <person name="McCowan C."/>
            <person name="Murphy C."/>
            <person name="Pearson M."/>
            <person name="Poon T.W."/>
            <person name="Priest M."/>
            <person name="Roberts A."/>
            <person name="Saif S."/>
            <person name="Shea T."/>
            <person name="Sisk P."/>
            <person name="Sykes S."/>
            <person name="Wortman J."/>
            <person name="Nusbaum C."/>
            <person name="Birren B."/>
        </authorList>
    </citation>
    <scope>NUCLEOTIDE SEQUENCE [LARGE SCALE GENOMIC DNA]</scope>
    <source>
        <strain evidence="9">1006PhL</strain>
    </source>
</reference>
<evidence type="ECO:0000313" key="9">
    <source>
        <dbReference type="Proteomes" id="UP000014254"/>
    </source>
</evidence>
<feature type="compositionally biased region" description="Gly residues" evidence="4">
    <location>
        <begin position="649"/>
        <end position="669"/>
    </location>
</feature>
<comment type="similarity">
    <text evidence="1">Belongs to the MON2 family.</text>
</comment>
<dbReference type="VEuPathDB" id="FungiDB:HMPREF1544_05660"/>
<organism evidence="8 9">
    <name type="scientific">Mucor circinelloides f. circinelloides (strain 1006PhL)</name>
    <name type="common">Mucormycosis agent</name>
    <name type="synonym">Calyptromyces circinelloides</name>
    <dbReference type="NCBI Taxonomy" id="1220926"/>
    <lineage>
        <taxon>Eukaryota</taxon>
        <taxon>Fungi</taxon>
        <taxon>Fungi incertae sedis</taxon>
        <taxon>Mucoromycota</taxon>
        <taxon>Mucoromycotina</taxon>
        <taxon>Mucoromycetes</taxon>
        <taxon>Mucorales</taxon>
        <taxon>Mucorineae</taxon>
        <taxon>Mucoraceae</taxon>
        <taxon>Mucor</taxon>
    </lineage>
</organism>
<keyword evidence="3" id="KW-0653">Protein transport</keyword>
<evidence type="ECO:0000256" key="3">
    <source>
        <dbReference type="ARBA" id="ARBA00022927"/>
    </source>
</evidence>
<name>S2JCN8_MUCC1</name>
<feature type="domain" description="Mon2 C-terminal" evidence="6">
    <location>
        <begin position="1199"/>
        <end position="1681"/>
    </location>
</feature>
<dbReference type="GO" id="GO:0005794">
    <property type="term" value="C:Golgi apparatus"/>
    <property type="evidence" value="ECO:0007669"/>
    <property type="project" value="UniProtKB-ARBA"/>
</dbReference>
<sequence>MSGLTAFLQTELLTLSSEARRKHPEIKEAAERLSVILRSFKERPGYSIANELAKTEDALRPFVLACETKQVKLVTIAIGCIQKLISFHAIPETSVRTILRTLTDISTHGVEIQLKILQTVLPLLNNYRSVHDDILAEALLICFRLQDSKIVVVNNTAAATLRQLVIFVFDKVAKEDNSQQQTATDATAEVEISTGEKIQLRPCAKDAYYLFRDLCLLTNGDHPQYLRLNHLSKTFGLELIESVLSNHYKLFREHNELSSILKELVCPMFIKNFSEKSEFPQTMRLTRVVSILIKKFNEILVMECEIFLSMFVKILEPENPLWLRVLAMEIFKGVCSDAQLTSSIYKWYDGQNNSSTNVFRDMITGFGRLATEKPQSIGAGQGGRDSFDYSGANGGGGSGTTGYHLSGHANQSSSSGAESGLSTANSTMRIQCIDQLDKADPPAIPETYIFYLALVCLNSVADGLAGFALSNFSPGSVIKQTQEEKDSKDVKVVTDMANVAWPGLLAAMSFYLTANLDQELFQSTMRSYQNFTNVCGVLDLVTPRDAFLTNLCKNSIPIIPLLSTSIGTVSSAVASVNQAAVAFADLPVQQQQALSNITLNDKNLYSLRVLLNIAMFLSSVLGSSWYLVLETLQLADFLLFNRPTPKGSSTGGGGGGGGSGGTGSTGNVGIGASPATPMTNSLKRTMTGSSHDQQTMMDADHLTIISASFQRLFENSKYLDDDSFIAFSSALCRMSSEVSGTPFIDHASSLPTSNKASKAKIFNTRSFAIDKLEYIATLDMDRLVNTQKEASSKIWDIIMTHLIATANYPLTPAPIRAQCCETISTIITVAMNHVLSEYNKVNESTQNRLLLALNQCINYSPPANEEALIQETLASNPKAFSEVQKMGLETLNNLLQTSGHSFTCGWGLILDMLRHVAVCAIGPPSASYHQEDDNDQEATPVTSPDIKTSTTTTSTNERATTGLIKVAFSSLQLICTDFLSLLSPDCLRQCIATLGSFGMQSDDLNISLTAVGLLWNLSDFIQTRRIDLGKESATYSILWMLLLLQLSHTCIDWRPEVRNGANQTLFRTITMNGHVLGPHLWNACIWEVLFPLLDSIKMSSIRASKMSLSKASSPSVNDHTADKQWDETKVLILTGISSIFQDFLQDLHGLQHFQRAFTLLLAHLQDSCLRSSQEVSLASIKSFKAIVTVDPGFKDSAALMDLWRRAWNTWQIIGQGITELQSLTLSLSSSSVAPISDDFTQDALTSYVTLFTDLYKLISHSFTLEDVSSLLSVLRNVLVYSTSPQYRPDVDHVSPLQEAVLQAVQTLDMNTEGVPPLVLADLAEYMTLAFLSPPEDGQNKNRGYIPPSQRKFSTVTYIALNKKCNALVASLFQAHVHVVSLYTEGVFERIIGAYGLPMKLKYDCPPSFKHGDDKTPLWKLATTGLLEVLKPGLETLEAFGQDVPTERFCGVWRTLVDILEGSLLSPSSPPESMKIEELDVDEHFDISVLSVIQNDIVVHMGQPRVPLEVIEKLVSVIRESSRLYYIENINDRSSDIVGTTGTIVPVMKESFAYASFMTLFSLCSCEKQDNPDVRKRIAQVVIPVLLERCETILRNYTADEPLLGRCPFPRVRKEEMLFLLKQSIQLKLQEDIMTLNDDDNNTVKRMLLSGPRAHLFYLYPSLCSMITCQDDVVVGLIKECLQVVGSEMGLF</sequence>
<dbReference type="Pfam" id="PF12783">
    <property type="entry name" value="Sec7-like_HUS"/>
    <property type="match status" value="1"/>
</dbReference>